<dbReference type="Gene3D" id="3.40.190.10">
    <property type="entry name" value="Periplasmic binding protein-like II"/>
    <property type="match status" value="2"/>
</dbReference>
<dbReference type="FunFam" id="1.10.10.10:FF:000001">
    <property type="entry name" value="LysR family transcriptional regulator"/>
    <property type="match status" value="1"/>
</dbReference>
<dbReference type="PRINTS" id="PR00039">
    <property type="entry name" value="HTHLYSR"/>
</dbReference>
<feature type="domain" description="HTH lysR-type" evidence="8">
    <location>
        <begin position="13"/>
        <end position="72"/>
    </location>
</feature>
<evidence type="ECO:0000256" key="4">
    <source>
        <dbReference type="ARBA" id="ARBA00023163"/>
    </source>
</evidence>
<name>A0A7Z7BRK5_9HYPH</name>
<evidence type="ECO:0000313" key="10">
    <source>
        <dbReference type="EMBL" id="SDK30931.1"/>
    </source>
</evidence>
<dbReference type="GO" id="GO:0032993">
    <property type="term" value="C:protein-DNA complex"/>
    <property type="evidence" value="ECO:0007669"/>
    <property type="project" value="TreeGrafter"/>
</dbReference>
<dbReference type="AlphaFoldDB" id="A0A7Z7BRK5"/>
<accession>A0A7Z7BRK5</accession>
<comment type="similarity">
    <text evidence="1">Belongs to the LysR transcriptional regulatory family.</text>
</comment>
<dbReference type="GO" id="GO:0003677">
    <property type="term" value="F:DNA binding"/>
    <property type="evidence" value="ECO:0007669"/>
    <property type="project" value="UniProtKB-KW"/>
</dbReference>
<reference evidence="10 11" key="1">
    <citation type="submission" date="2016-10" db="EMBL/GenBank/DDBJ databases">
        <authorList>
            <person name="Varghese N."/>
            <person name="Submissions S."/>
        </authorList>
    </citation>
    <scope>NUCLEOTIDE SEQUENCE [LARGE SCALE GENOMIC DNA]</scope>
    <source>
        <strain evidence="10 11">PDC82</strain>
    </source>
</reference>
<evidence type="ECO:0000256" key="1">
    <source>
        <dbReference type="ARBA" id="ARBA00009437"/>
    </source>
</evidence>
<sequence length="301" mass="32876">MDVANSRRTAIELRHFRYFTVLAEELHFSRAADRLHIVQPALTAQIKALEEILGTQLLARTKRRVELTEAGRQFLKESYLTLSQVDTAVRTTRDVARGAVGRLRIGYGANAAVAGVMQSSIRRFQAIWPDVAISLEEMASSEVIAALRLDELDVGYAAATKVIEYNDIAVKRIGTWPWLLAVSGDHRFTSLQSVSVEDISAESLAVYAEAGAHLDISSVMAVVPDLVSEHVHQSSHIMSLMTYVASGLAVAFVPEPIGRLAFPGIKFVKVAGAIPPMEMNLIWPAAVRSPIVANFLASLDE</sequence>
<dbReference type="GO" id="GO:0003700">
    <property type="term" value="F:DNA-binding transcription factor activity"/>
    <property type="evidence" value="ECO:0007669"/>
    <property type="project" value="InterPro"/>
</dbReference>
<evidence type="ECO:0000259" key="8">
    <source>
        <dbReference type="Pfam" id="PF00126"/>
    </source>
</evidence>
<gene>
    <name evidence="10" type="ORF">SAMN05428983_4510</name>
</gene>
<dbReference type="Proteomes" id="UP000198917">
    <property type="component" value="Unassembled WGS sequence"/>
</dbReference>
<feature type="domain" description="LysR substrate-binding" evidence="9">
    <location>
        <begin position="97"/>
        <end position="299"/>
    </location>
</feature>
<comment type="function">
    <text evidence="5">Transcriptional regulator of the ttuABCDE tartrate utilization operon.</text>
</comment>
<dbReference type="Pfam" id="PF03466">
    <property type="entry name" value="LysR_substrate"/>
    <property type="match status" value="1"/>
</dbReference>
<keyword evidence="2" id="KW-0805">Transcription regulation</keyword>
<dbReference type="InterPro" id="IPR036390">
    <property type="entry name" value="WH_DNA-bd_sf"/>
</dbReference>
<proteinExistence type="inferred from homology"/>
<dbReference type="EMBL" id="FNEW01000007">
    <property type="protein sequence ID" value="SDK30931.1"/>
    <property type="molecule type" value="Genomic_DNA"/>
</dbReference>
<evidence type="ECO:0000256" key="2">
    <source>
        <dbReference type="ARBA" id="ARBA00023015"/>
    </source>
</evidence>
<organism evidence="10 11">
    <name type="scientific">Agrobacterium fabrum</name>
    <dbReference type="NCBI Taxonomy" id="1176649"/>
    <lineage>
        <taxon>Bacteria</taxon>
        <taxon>Pseudomonadati</taxon>
        <taxon>Pseudomonadota</taxon>
        <taxon>Alphaproteobacteria</taxon>
        <taxon>Hyphomicrobiales</taxon>
        <taxon>Rhizobiaceae</taxon>
        <taxon>Rhizobium/Agrobacterium group</taxon>
        <taxon>Agrobacterium</taxon>
        <taxon>Agrobacterium tumefaciens complex</taxon>
    </lineage>
</organism>
<comment type="caution">
    <text evidence="10">The sequence shown here is derived from an EMBL/GenBank/DDBJ whole genome shotgun (WGS) entry which is preliminary data.</text>
</comment>
<protein>
    <recommendedName>
        <fullName evidence="6">HTH-type transcriptional regulator TtuA</fullName>
    </recommendedName>
    <alternativeName>
        <fullName evidence="7">Tartrate utilization transcriptional regulator</fullName>
    </alternativeName>
</protein>
<evidence type="ECO:0000259" key="9">
    <source>
        <dbReference type="Pfam" id="PF03466"/>
    </source>
</evidence>
<dbReference type="CDD" id="cd08414">
    <property type="entry name" value="PBP2_LTTR_aromatics_like"/>
    <property type="match status" value="1"/>
</dbReference>
<evidence type="ECO:0000256" key="3">
    <source>
        <dbReference type="ARBA" id="ARBA00023125"/>
    </source>
</evidence>
<dbReference type="SUPFAM" id="SSF53850">
    <property type="entry name" value="Periplasmic binding protein-like II"/>
    <property type="match status" value="1"/>
</dbReference>
<dbReference type="InterPro" id="IPR036388">
    <property type="entry name" value="WH-like_DNA-bd_sf"/>
</dbReference>
<evidence type="ECO:0000313" key="11">
    <source>
        <dbReference type="Proteomes" id="UP000198917"/>
    </source>
</evidence>
<keyword evidence="4" id="KW-0804">Transcription</keyword>
<dbReference type="Gene3D" id="1.10.10.10">
    <property type="entry name" value="Winged helix-like DNA-binding domain superfamily/Winged helix DNA-binding domain"/>
    <property type="match status" value="1"/>
</dbReference>
<evidence type="ECO:0000256" key="7">
    <source>
        <dbReference type="ARBA" id="ARBA00083243"/>
    </source>
</evidence>
<dbReference type="RefSeq" id="WP_051962452.1">
    <property type="nucleotide sequence ID" value="NZ_FNEW01000007.1"/>
</dbReference>
<dbReference type="PANTHER" id="PTHR30346:SF0">
    <property type="entry name" value="HCA OPERON TRANSCRIPTIONAL ACTIVATOR HCAR"/>
    <property type="match status" value="1"/>
</dbReference>
<dbReference type="InterPro" id="IPR005119">
    <property type="entry name" value="LysR_subst-bd"/>
</dbReference>
<dbReference type="InterPro" id="IPR000847">
    <property type="entry name" value="LysR_HTH_N"/>
</dbReference>
<keyword evidence="3 10" id="KW-0238">DNA-binding</keyword>
<dbReference type="Pfam" id="PF00126">
    <property type="entry name" value="HTH_1"/>
    <property type="match status" value="1"/>
</dbReference>
<dbReference type="PANTHER" id="PTHR30346">
    <property type="entry name" value="TRANSCRIPTIONAL DUAL REGULATOR HCAR-RELATED"/>
    <property type="match status" value="1"/>
</dbReference>
<dbReference type="SUPFAM" id="SSF46785">
    <property type="entry name" value="Winged helix' DNA-binding domain"/>
    <property type="match status" value="1"/>
</dbReference>
<evidence type="ECO:0000256" key="5">
    <source>
        <dbReference type="ARBA" id="ARBA00054626"/>
    </source>
</evidence>
<evidence type="ECO:0000256" key="6">
    <source>
        <dbReference type="ARBA" id="ARBA00067332"/>
    </source>
</evidence>